<dbReference type="AlphaFoldDB" id="A0A165DVD1"/>
<accession>A0A165DVD1</accession>
<name>A0A165DVD1_9BASI</name>
<reference evidence="1 2" key="1">
    <citation type="journal article" date="2016" name="Mol. Biol. Evol.">
        <title>Comparative Genomics of Early-Diverging Mushroom-Forming Fungi Provides Insights into the Origins of Lignocellulose Decay Capabilities.</title>
        <authorList>
            <person name="Nagy L.G."/>
            <person name="Riley R."/>
            <person name="Tritt A."/>
            <person name="Adam C."/>
            <person name="Daum C."/>
            <person name="Floudas D."/>
            <person name="Sun H."/>
            <person name="Yadav J.S."/>
            <person name="Pangilinan J."/>
            <person name="Larsson K.H."/>
            <person name="Matsuura K."/>
            <person name="Barry K."/>
            <person name="Labutti K."/>
            <person name="Kuo R."/>
            <person name="Ohm R.A."/>
            <person name="Bhattacharya S.S."/>
            <person name="Shirouzu T."/>
            <person name="Yoshinaga Y."/>
            <person name="Martin F.M."/>
            <person name="Grigoriev I.V."/>
            <person name="Hibbett D.S."/>
        </authorList>
    </citation>
    <scope>NUCLEOTIDE SEQUENCE [LARGE SCALE GENOMIC DNA]</scope>
    <source>
        <strain evidence="1 2">HHB12733</strain>
    </source>
</reference>
<keyword evidence="2" id="KW-1185">Reference proteome</keyword>
<protein>
    <recommendedName>
        <fullName evidence="3">F-box domain-containing protein</fullName>
    </recommendedName>
</protein>
<dbReference type="EMBL" id="KV424033">
    <property type="protein sequence ID" value="KZT53618.1"/>
    <property type="molecule type" value="Genomic_DNA"/>
</dbReference>
<evidence type="ECO:0000313" key="2">
    <source>
        <dbReference type="Proteomes" id="UP000076842"/>
    </source>
</evidence>
<dbReference type="Proteomes" id="UP000076842">
    <property type="component" value="Unassembled WGS sequence"/>
</dbReference>
<sequence>MDGNRLAALPPEITRSILRFATDVPVAVDASLETSLNEDPLETRALVEQSLDLKRTISLVSKSFHALVEEFLYEIILIRRPTGIARLVAHLREKRPGYTDRGWWVRRLELDFEVSRTMMTWNAGWDTLWGLLSACAHLQVFRLAPRGSVRAQLQHRRYYYYDWCASCSAKLLRNLAVLHGRTLRRIEFGDNIVPQPDHFAQFLSLLPALESSTALSIGYVGDTIADLGPTPEEDVSPWPEGLPEDSRLLHLHTLHMELGELPRQLAAWRLPNLKHLHVVRADDIPMDKHVFEFLRAHDCTIRSLYHERQEYNPFGRLWQRDPAGIGCSHTNNTITFIP</sequence>
<gene>
    <name evidence="1" type="ORF">CALCODRAFT_511325</name>
</gene>
<dbReference type="OrthoDB" id="3232644at2759"/>
<proteinExistence type="predicted"/>
<evidence type="ECO:0000313" key="1">
    <source>
        <dbReference type="EMBL" id="KZT53618.1"/>
    </source>
</evidence>
<organism evidence="1 2">
    <name type="scientific">Calocera cornea HHB12733</name>
    <dbReference type="NCBI Taxonomy" id="1353952"/>
    <lineage>
        <taxon>Eukaryota</taxon>
        <taxon>Fungi</taxon>
        <taxon>Dikarya</taxon>
        <taxon>Basidiomycota</taxon>
        <taxon>Agaricomycotina</taxon>
        <taxon>Dacrymycetes</taxon>
        <taxon>Dacrymycetales</taxon>
        <taxon>Dacrymycetaceae</taxon>
        <taxon>Calocera</taxon>
    </lineage>
</organism>
<dbReference type="InParanoid" id="A0A165DVD1"/>
<evidence type="ECO:0008006" key="3">
    <source>
        <dbReference type="Google" id="ProtNLM"/>
    </source>
</evidence>